<evidence type="ECO:0000313" key="3">
    <source>
        <dbReference type="EMBL" id="EFC47965.1"/>
    </source>
</evidence>
<keyword evidence="1" id="KW-0547">Nucleotide-binding</keyword>
<dbReference type="RefSeq" id="XP_002680709.1">
    <property type="nucleotide sequence ID" value="XM_002680663.1"/>
</dbReference>
<organism evidence="4">
    <name type="scientific">Naegleria gruberi</name>
    <name type="common">Amoeba</name>
    <dbReference type="NCBI Taxonomy" id="5762"/>
    <lineage>
        <taxon>Eukaryota</taxon>
        <taxon>Discoba</taxon>
        <taxon>Heterolobosea</taxon>
        <taxon>Tetramitia</taxon>
        <taxon>Eutetramitia</taxon>
        <taxon>Vahlkampfiidae</taxon>
        <taxon>Naegleria</taxon>
    </lineage>
</organism>
<gene>
    <name evidence="3" type="ORF">NAEGRDRAFT_31202</name>
</gene>
<dbReference type="Proteomes" id="UP000006671">
    <property type="component" value="Unassembled WGS sequence"/>
</dbReference>
<dbReference type="GO" id="GO:0003924">
    <property type="term" value="F:GTPase activity"/>
    <property type="evidence" value="ECO:0007669"/>
    <property type="project" value="InterPro"/>
</dbReference>
<dbReference type="GO" id="GO:0007264">
    <property type="term" value="P:small GTPase-mediated signal transduction"/>
    <property type="evidence" value="ECO:0007669"/>
    <property type="project" value="InterPro"/>
</dbReference>
<protein>
    <submittedName>
        <fullName evidence="3">Rho family small GTPase</fullName>
    </submittedName>
</protein>
<dbReference type="InterPro" id="IPR001806">
    <property type="entry name" value="Small_GTPase"/>
</dbReference>
<dbReference type="GeneID" id="8848779"/>
<sequence length="193" mass="21060">LILGDTVSGKTSLLIALMGGVISDSYVTPLLDPFDSVVNNFTLRGMGEGNGLPKENLHVKYIDTRGSVDYDPIRYLIYPETNLFVICCSLANDEPLKSVITRWLPVIKDKYKMIPFASFLVVGTKSETTSIPKGSFITSANSMFKNVPGYAGAVEVSAMDQTGIKELQQKIIVVGAENLRKKNKDSEGCCTIQ</sequence>
<proteinExistence type="predicted"/>
<dbReference type="InterPro" id="IPR027417">
    <property type="entry name" value="P-loop_NTPase"/>
</dbReference>
<reference evidence="3 4" key="1">
    <citation type="journal article" date="2010" name="Cell">
        <title>The genome of Naegleria gruberi illuminates early eukaryotic versatility.</title>
        <authorList>
            <person name="Fritz-Laylin L.K."/>
            <person name="Prochnik S.E."/>
            <person name="Ginger M.L."/>
            <person name="Dacks J.B."/>
            <person name="Carpenter M.L."/>
            <person name="Field M.C."/>
            <person name="Kuo A."/>
            <person name="Paredez A."/>
            <person name="Chapman J."/>
            <person name="Pham J."/>
            <person name="Shu S."/>
            <person name="Neupane R."/>
            <person name="Cipriano M."/>
            <person name="Mancuso J."/>
            <person name="Tu H."/>
            <person name="Salamov A."/>
            <person name="Lindquist E."/>
            <person name="Shapiro H."/>
            <person name="Lucas S."/>
            <person name="Grigoriev I.V."/>
            <person name="Cande W.Z."/>
            <person name="Fulton C."/>
            <person name="Rokhsar D.S."/>
            <person name="Dawson S.C."/>
        </authorList>
    </citation>
    <scope>NUCLEOTIDE SEQUENCE [LARGE SCALE GENOMIC DNA]</scope>
    <source>
        <strain evidence="3 4">NEG-M</strain>
    </source>
</reference>
<dbReference type="InterPro" id="IPR003578">
    <property type="entry name" value="Small_GTPase_Rho"/>
</dbReference>
<dbReference type="AlphaFoldDB" id="D2V4P1"/>
<evidence type="ECO:0000256" key="1">
    <source>
        <dbReference type="ARBA" id="ARBA00022741"/>
    </source>
</evidence>
<keyword evidence="4" id="KW-1185">Reference proteome</keyword>
<evidence type="ECO:0000313" key="4">
    <source>
        <dbReference type="Proteomes" id="UP000006671"/>
    </source>
</evidence>
<dbReference type="VEuPathDB" id="AmoebaDB:NAEGRDRAFT_31202"/>
<dbReference type="KEGG" id="ngr:NAEGRDRAFT_31202"/>
<dbReference type="OrthoDB" id="10257523at2759"/>
<dbReference type="STRING" id="5762.D2V4P1"/>
<name>D2V4P1_NAEGR</name>
<accession>D2V4P1</accession>
<dbReference type="InParanoid" id="D2V4P1"/>
<feature type="non-terminal residue" evidence="3">
    <location>
        <position position="1"/>
    </location>
</feature>
<dbReference type="PANTHER" id="PTHR24072">
    <property type="entry name" value="RHO FAMILY GTPASE"/>
    <property type="match status" value="1"/>
</dbReference>
<keyword evidence="2" id="KW-0342">GTP-binding</keyword>
<dbReference type="EMBL" id="GG738852">
    <property type="protein sequence ID" value="EFC47965.1"/>
    <property type="molecule type" value="Genomic_DNA"/>
</dbReference>
<dbReference type="OMA" id="YKMIPFA"/>
<dbReference type="GO" id="GO:0005525">
    <property type="term" value="F:GTP binding"/>
    <property type="evidence" value="ECO:0007669"/>
    <property type="project" value="UniProtKB-KW"/>
</dbReference>
<dbReference type="Gene3D" id="3.40.50.300">
    <property type="entry name" value="P-loop containing nucleotide triphosphate hydrolases"/>
    <property type="match status" value="1"/>
</dbReference>
<evidence type="ECO:0000256" key="2">
    <source>
        <dbReference type="ARBA" id="ARBA00023134"/>
    </source>
</evidence>
<dbReference type="eggNOG" id="KOG0393">
    <property type="taxonomic scope" value="Eukaryota"/>
</dbReference>
<dbReference type="SMART" id="SM00174">
    <property type="entry name" value="RHO"/>
    <property type="match status" value="1"/>
</dbReference>
<dbReference type="SUPFAM" id="SSF52540">
    <property type="entry name" value="P-loop containing nucleoside triphosphate hydrolases"/>
    <property type="match status" value="1"/>
</dbReference>
<dbReference type="Pfam" id="PF00071">
    <property type="entry name" value="Ras"/>
    <property type="match status" value="1"/>
</dbReference>